<name>A0A917N520_9ENTE</name>
<accession>A0A917N520</accession>
<dbReference type="Gene3D" id="2.30.30.40">
    <property type="entry name" value="SH3 Domains"/>
    <property type="match status" value="1"/>
</dbReference>
<dbReference type="RefSeq" id="WP_188368150.1">
    <property type="nucleotide sequence ID" value="NZ_BMDT01000010.1"/>
</dbReference>
<dbReference type="Gene3D" id="3.20.20.80">
    <property type="entry name" value="Glycosidases"/>
    <property type="match status" value="1"/>
</dbReference>
<dbReference type="PROSITE" id="PS51904">
    <property type="entry name" value="GLYCOSYL_HYDROL_F25_2"/>
    <property type="match status" value="1"/>
</dbReference>
<dbReference type="Proteomes" id="UP000622610">
    <property type="component" value="Unassembled WGS sequence"/>
</dbReference>
<dbReference type="GO" id="GO:0016998">
    <property type="term" value="P:cell wall macromolecule catabolic process"/>
    <property type="evidence" value="ECO:0007669"/>
    <property type="project" value="InterPro"/>
</dbReference>
<dbReference type="Pfam" id="PF01183">
    <property type="entry name" value="Glyco_hydro_25"/>
    <property type="match status" value="1"/>
</dbReference>
<dbReference type="AlphaFoldDB" id="A0A917N520"/>
<proteinExistence type="inferred from homology"/>
<evidence type="ECO:0000313" key="3">
    <source>
        <dbReference type="Proteomes" id="UP000622610"/>
    </source>
</evidence>
<dbReference type="InterPro" id="IPR017853">
    <property type="entry name" value="GH"/>
</dbReference>
<organism evidence="2 3">
    <name type="scientific">Enterococcus alcedinis</name>
    <dbReference type="NCBI Taxonomy" id="1274384"/>
    <lineage>
        <taxon>Bacteria</taxon>
        <taxon>Bacillati</taxon>
        <taxon>Bacillota</taxon>
        <taxon>Bacilli</taxon>
        <taxon>Lactobacillales</taxon>
        <taxon>Enterococcaceae</taxon>
        <taxon>Enterococcus</taxon>
    </lineage>
</organism>
<dbReference type="CDD" id="cd06523">
    <property type="entry name" value="GH25_PlyB-like"/>
    <property type="match status" value="1"/>
</dbReference>
<dbReference type="GO" id="GO:0009253">
    <property type="term" value="P:peptidoglycan catabolic process"/>
    <property type="evidence" value="ECO:0007669"/>
    <property type="project" value="InterPro"/>
</dbReference>
<protein>
    <recommendedName>
        <fullName evidence="4">Glycoside hydrolase family 25</fullName>
    </recommendedName>
</protein>
<reference evidence="2" key="2">
    <citation type="submission" date="2020-09" db="EMBL/GenBank/DDBJ databases">
        <authorList>
            <person name="Sun Q."/>
            <person name="Sedlacek I."/>
        </authorList>
    </citation>
    <scope>NUCLEOTIDE SEQUENCE</scope>
    <source>
        <strain evidence="2">CCM 8433</strain>
    </source>
</reference>
<keyword evidence="3" id="KW-1185">Reference proteome</keyword>
<dbReference type="PANTHER" id="PTHR34135:SF1">
    <property type="entry name" value="GLYCOSYL HYDROLASE FAMILY 25"/>
    <property type="match status" value="1"/>
</dbReference>
<comment type="caution">
    <text evidence="2">The sequence shown here is derived from an EMBL/GenBank/DDBJ whole genome shotgun (WGS) entry which is preliminary data.</text>
</comment>
<dbReference type="PANTHER" id="PTHR34135">
    <property type="entry name" value="LYSOZYME"/>
    <property type="match status" value="1"/>
</dbReference>
<evidence type="ECO:0008006" key="4">
    <source>
        <dbReference type="Google" id="ProtNLM"/>
    </source>
</evidence>
<dbReference type="GO" id="GO:0016052">
    <property type="term" value="P:carbohydrate catabolic process"/>
    <property type="evidence" value="ECO:0007669"/>
    <property type="project" value="TreeGrafter"/>
</dbReference>
<evidence type="ECO:0000256" key="1">
    <source>
        <dbReference type="ARBA" id="ARBA00010646"/>
    </source>
</evidence>
<dbReference type="InterPro" id="IPR002053">
    <property type="entry name" value="Glyco_hydro_25"/>
</dbReference>
<comment type="similarity">
    <text evidence="1">Belongs to the glycosyl hydrolase 25 family.</text>
</comment>
<dbReference type="GO" id="GO:0003796">
    <property type="term" value="F:lysozyme activity"/>
    <property type="evidence" value="ECO:0007669"/>
    <property type="project" value="InterPro"/>
</dbReference>
<dbReference type="EMBL" id="BMDT01000010">
    <property type="protein sequence ID" value="GGI66318.1"/>
    <property type="molecule type" value="Genomic_DNA"/>
</dbReference>
<dbReference type="SUPFAM" id="SSF51445">
    <property type="entry name" value="(Trans)glycosidases"/>
    <property type="match status" value="1"/>
</dbReference>
<gene>
    <name evidence="2" type="ORF">GCM10011482_19720</name>
</gene>
<evidence type="ECO:0000313" key="2">
    <source>
        <dbReference type="EMBL" id="GGI66318.1"/>
    </source>
</evidence>
<sequence>MIPKPIILDISEWQVPTKINYDQLCREIAGVIVRVQYGSNYEDKHYKTHIAAFKKRNIPVAVYAWVRGTSVTDMEKEASDFYRRANTLEPTFWWLDVEEQSMRNMRQGVEAYRKKLKELGAKKVGAYIANHLYKQFNLNTSTFDAIWLPTYGINNGQYNGSKPTATSVYHLHQYTDRGKLSGYSDYLDLNRIAKGKLDDYFNQKDNPIIIEETIRYELITDVYLREGPSVHAKEIALLKKGEHILIHKNHFKEGYIWGEQRREKKQSGYLALVMLQEYVKKVK</sequence>
<reference evidence="2" key="1">
    <citation type="journal article" date="2014" name="Int. J. Syst. Evol. Microbiol.">
        <title>Complete genome sequence of Corynebacterium casei LMG S-19264T (=DSM 44701T), isolated from a smear-ripened cheese.</title>
        <authorList>
            <consortium name="US DOE Joint Genome Institute (JGI-PGF)"/>
            <person name="Walter F."/>
            <person name="Albersmeier A."/>
            <person name="Kalinowski J."/>
            <person name="Ruckert C."/>
        </authorList>
    </citation>
    <scope>NUCLEOTIDE SEQUENCE</scope>
    <source>
        <strain evidence="2">CCM 8433</strain>
    </source>
</reference>